<evidence type="ECO:0000313" key="4">
    <source>
        <dbReference type="EMBL" id="BAR57920.1"/>
    </source>
</evidence>
<evidence type="ECO:0000256" key="1">
    <source>
        <dbReference type="SAM" id="Coils"/>
    </source>
</evidence>
<dbReference type="Proteomes" id="UP000063308">
    <property type="component" value="Chromosome"/>
</dbReference>
<sequence length="232" mass="25743">MLGYAMWERSIVDQGKPSWTRSQIIWAIFGSIVAVAVLTTVFVMIATVGHDLLPIVMQGGDYSLLVTKGISPTVWVLTLIAMLLLWRREQRVMDLWLMLVMWIWLFDIALSAVVGSNRFDFGFYVGRLFGLIAASFLVLALLVETIKLYSSALSDAASAEQKVAQLKRAHASVEISSSKKGSGEPVEAYVLKQNIAYYQTLLKSTSLGEDQRRTVEKLLSEEKEKLGGLPPA</sequence>
<feature type="transmembrane region" description="Helical" evidence="2">
    <location>
        <begin position="69"/>
        <end position="86"/>
    </location>
</feature>
<dbReference type="InterPro" id="IPR033424">
    <property type="entry name" value="MASE4"/>
</dbReference>
<reference evidence="4 5" key="1">
    <citation type="submission" date="2014-11" db="EMBL/GenBank/DDBJ databases">
        <title>Symbiosis island explosion on the genome of extra-slow-growing strains of soybean bradyrhizobia with massive insertion sequences.</title>
        <authorList>
            <person name="Iida T."/>
            <person name="Minamisawa K."/>
        </authorList>
    </citation>
    <scope>NUCLEOTIDE SEQUENCE [LARGE SCALE GENOMIC DNA]</scope>
    <source>
        <strain evidence="4 5">NK6</strain>
    </source>
</reference>
<dbReference type="EMBL" id="AP014685">
    <property type="protein sequence ID" value="BAR57920.1"/>
    <property type="molecule type" value="Genomic_DNA"/>
</dbReference>
<dbReference type="Pfam" id="PF17158">
    <property type="entry name" value="MASE4"/>
    <property type="match status" value="1"/>
</dbReference>
<feature type="transmembrane region" description="Helical" evidence="2">
    <location>
        <begin position="95"/>
        <end position="115"/>
    </location>
</feature>
<dbReference type="AlphaFoldDB" id="A0A0E3VUS5"/>
<proteinExistence type="predicted"/>
<feature type="domain" description="Membrane-associated sensor" evidence="3">
    <location>
        <begin position="21"/>
        <end position="149"/>
    </location>
</feature>
<gene>
    <name evidence="4" type="ORF">NK6_4754</name>
</gene>
<name>A0A0E3VUS5_9BRAD</name>
<evidence type="ECO:0000256" key="2">
    <source>
        <dbReference type="SAM" id="Phobius"/>
    </source>
</evidence>
<keyword evidence="1" id="KW-0175">Coiled coil</keyword>
<evidence type="ECO:0000313" key="5">
    <source>
        <dbReference type="Proteomes" id="UP000063308"/>
    </source>
</evidence>
<keyword evidence="2" id="KW-0472">Membrane</keyword>
<organism evidence="4 5">
    <name type="scientific">Bradyrhizobium diazoefficiens</name>
    <dbReference type="NCBI Taxonomy" id="1355477"/>
    <lineage>
        <taxon>Bacteria</taxon>
        <taxon>Pseudomonadati</taxon>
        <taxon>Pseudomonadota</taxon>
        <taxon>Alphaproteobacteria</taxon>
        <taxon>Hyphomicrobiales</taxon>
        <taxon>Nitrobacteraceae</taxon>
        <taxon>Bradyrhizobium</taxon>
    </lineage>
</organism>
<feature type="coiled-coil region" evidence="1">
    <location>
        <begin position="149"/>
        <end position="176"/>
    </location>
</feature>
<feature type="transmembrane region" description="Helical" evidence="2">
    <location>
        <begin position="24"/>
        <end position="49"/>
    </location>
</feature>
<keyword evidence="2" id="KW-1133">Transmembrane helix</keyword>
<feature type="transmembrane region" description="Helical" evidence="2">
    <location>
        <begin position="121"/>
        <end position="143"/>
    </location>
</feature>
<accession>A0A0E3VUS5</accession>
<evidence type="ECO:0000259" key="3">
    <source>
        <dbReference type="Pfam" id="PF17158"/>
    </source>
</evidence>
<keyword evidence="2" id="KW-0812">Transmembrane</keyword>
<protein>
    <submittedName>
        <fullName evidence="4">Two-component hybrid sensor and regulator</fullName>
    </submittedName>
</protein>